<dbReference type="Proteomes" id="UP001465755">
    <property type="component" value="Unassembled WGS sequence"/>
</dbReference>
<reference evidence="2 3" key="1">
    <citation type="journal article" date="2024" name="Nat. Commun.">
        <title>Phylogenomics reveals the evolutionary origins of lichenization in chlorophyte algae.</title>
        <authorList>
            <person name="Puginier C."/>
            <person name="Libourel C."/>
            <person name="Otte J."/>
            <person name="Skaloud P."/>
            <person name="Haon M."/>
            <person name="Grisel S."/>
            <person name="Petersen M."/>
            <person name="Berrin J.G."/>
            <person name="Delaux P.M."/>
            <person name="Dal Grande F."/>
            <person name="Keller J."/>
        </authorList>
    </citation>
    <scope>NUCLEOTIDE SEQUENCE [LARGE SCALE GENOMIC DNA]</scope>
    <source>
        <strain evidence="2 3">SAG 2036</strain>
    </source>
</reference>
<proteinExistence type="predicted"/>
<accession>A0AAW1NWJ8</accession>
<feature type="compositionally biased region" description="Polar residues" evidence="1">
    <location>
        <begin position="541"/>
        <end position="561"/>
    </location>
</feature>
<evidence type="ECO:0008006" key="4">
    <source>
        <dbReference type="Google" id="ProtNLM"/>
    </source>
</evidence>
<dbReference type="EMBL" id="JALJOQ010000074">
    <property type="protein sequence ID" value="KAK9801941.1"/>
    <property type="molecule type" value="Genomic_DNA"/>
</dbReference>
<feature type="region of interest" description="Disordered" evidence="1">
    <location>
        <begin position="515"/>
        <end position="568"/>
    </location>
</feature>
<evidence type="ECO:0000313" key="2">
    <source>
        <dbReference type="EMBL" id="KAK9801941.1"/>
    </source>
</evidence>
<dbReference type="PANTHER" id="PTHR21494:SF0">
    <property type="entry name" value="ACTIVATING SIGNAL COINTEGRATOR 1 COMPLEX SUBUNIT 2"/>
    <property type="match status" value="1"/>
</dbReference>
<gene>
    <name evidence="2" type="ORF">WJX73_008497</name>
</gene>
<feature type="region of interest" description="Disordered" evidence="1">
    <location>
        <begin position="395"/>
        <end position="417"/>
    </location>
</feature>
<comment type="caution">
    <text evidence="2">The sequence shown here is derived from an EMBL/GenBank/DDBJ whole genome shotgun (WGS) entry which is preliminary data.</text>
</comment>
<dbReference type="InterPro" id="IPR052586">
    <property type="entry name" value="ASCC2"/>
</dbReference>
<feature type="region of interest" description="Disordered" evidence="1">
    <location>
        <begin position="603"/>
        <end position="695"/>
    </location>
</feature>
<feature type="compositionally biased region" description="Low complexity" evidence="1">
    <location>
        <begin position="643"/>
        <end position="661"/>
    </location>
</feature>
<sequence length="695" mass="74789">MPAAQLDYGFPPYVPEDNEEILGTSSSESLSLVTAELGRLLSEPPSSFWAVCRNNKTLLPCLDSFLQYARKEHDTRDGHLQPSVTQRELQRLVFMVFLRMVTSEEAGPPARQQAKLLYDVWLLDVPKLMDIAVLYESQNAELVQKFMHQTFTLQPQYASDLISYAPSLAQNVQDVSQTCQQAARQCTSSGPSAASFTGLADGVAYLHDSSRTLTAFIRSYPPAALALAMGSEPTLLASLLPLHDELLPLLSSVAAFRLAAGSNGSSGASTPNGILQADVLAQVQHHSQGLRDSLPQLANLLITDGLLGHHSRASLGSGETPFTPEQRGQQLMDSLTCSELTSTSGAQASLLHVITRQYHVAAAIREALQQGRVLLDDVQQEYLFVQLGERAFSLQGSTPTAEPSTSGQQPGNTHEQQEAAIAQILEQQQQQQQPIIPEHPRAPAMSWNRVLDDDPSQPSASAPAPSAAPPKPSAHKGTAKALALPAADKAAVHHHAQAVQWDEWDDDYDDSFDDLGVGTIDGRTEVEGNEDDDLLGRPNTHRSTSQHAPPHQQANSRQNSRGPGKTSRLWVLDGRIYNYKKEGATEVSGQAQAQQLVQAAQEVSTQIHGLGPGGNVPLGPPQQPENGPAGAGKTHGQAGGQGSRQPPRQQAPEQSRAASSGGDRRSHAQKDKHKAAVANHHRKDRAMRKMGGPPA</sequence>
<feature type="compositionally biased region" description="Basic residues" evidence="1">
    <location>
        <begin position="670"/>
        <end position="688"/>
    </location>
</feature>
<protein>
    <recommendedName>
        <fullName evidence="4">CUE domain-containing protein</fullName>
    </recommendedName>
</protein>
<feature type="region of interest" description="Disordered" evidence="1">
    <location>
        <begin position="446"/>
        <end position="481"/>
    </location>
</feature>
<dbReference type="PANTHER" id="PTHR21494">
    <property type="entry name" value="ACTIVATING SIGNAL COINTEGRATOR 1 COMPLEX SUBUNIT 2 ASC-1 COMPLEX SUBUNIT P100"/>
    <property type="match status" value="1"/>
</dbReference>
<evidence type="ECO:0000313" key="3">
    <source>
        <dbReference type="Proteomes" id="UP001465755"/>
    </source>
</evidence>
<keyword evidence="3" id="KW-1185">Reference proteome</keyword>
<feature type="compositionally biased region" description="Polar residues" evidence="1">
    <location>
        <begin position="395"/>
        <end position="414"/>
    </location>
</feature>
<dbReference type="GO" id="GO:0043130">
    <property type="term" value="F:ubiquitin binding"/>
    <property type="evidence" value="ECO:0007669"/>
    <property type="project" value="TreeGrafter"/>
</dbReference>
<dbReference type="AlphaFoldDB" id="A0AAW1NWJ8"/>
<feature type="compositionally biased region" description="Low complexity" evidence="1">
    <location>
        <begin position="456"/>
        <end position="465"/>
    </location>
</feature>
<organism evidence="2 3">
    <name type="scientific">Symbiochloris irregularis</name>
    <dbReference type="NCBI Taxonomy" id="706552"/>
    <lineage>
        <taxon>Eukaryota</taxon>
        <taxon>Viridiplantae</taxon>
        <taxon>Chlorophyta</taxon>
        <taxon>core chlorophytes</taxon>
        <taxon>Trebouxiophyceae</taxon>
        <taxon>Trebouxiales</taxon>
        <taxon>Trebouxiaceae</taxon>
        <taxon>Symbiochloris</taxon>
    </lineage>
</organism>
<evidence type="ECO:0000256" key="1">
    <source>
        <dbReference type="SAM" id="MobiDB-lite"/>
    </source>
</evidence>
<name>A0AAW1NWJ8_9CHLO</name>